<dbReference type="AlphaFoldDB" id="A0AAF0UZ70"/>
<keyword evidence="2" id="KW-1185">Reference proteome</keyword>
<protein>
    <submittedName>
        <fullName evidence="1">Uncharacterized protein</fullName>
    </submittedName>
</protein>
<evidence type="ECO:0000313" key="1">
    <source>
        <dbReference type="EMBL" id="WMV54429.1"/>
    </source>
</evidence>
<proteinExistence type="predicted"/>
<organism evidence="1 2">
    <name type="scientific">Solanum verrucosum</name>
    <dbReference type="NCBI Taxonomy" id="315347"/>
    <lineage>
        <taxon>Eukaryota</taxon>
        <taxon>Viridiplantae</taxon>
        <taxon>Streptophyta</taxon>
        <taxon>Embryophyta</taxon>
        <taxon>Tracheophyta</taxon>
        <taxon>Spermatophyta</taxon>
        <taxon>Magnoliopsida</taxon>
        <taxon>eudicotyledons</taxon>
        <taxon>Gunneridae</taxon>
        <taxon>Pentapetalae</taxon>
        <taxon>asterids</taxon>
        <taxon>lamiids</taxon>
        <taxon>Solanales</taxon>
        <taxon>Solanaceae</taxon>
        <taxon>Solanoideae</taxon>
        <taxon>Solaneae</taxon>
        <taxon>Solanum</taxon>
    </lineage>
</organism>
<evidence type="ECO:0000313" key="2">
    <source>
        <dbReference type="Proteomes" id="UP001234989"/>
    </source>
</evidence>
<dbReference type="EMBL" id="CP133622">
    <property type="protein sequence ID" value="WMV54429.1"/>
    <property type="molecule type" value="Genomic_DNA"/>
</dbReference>
<gene>
    <name evidence="1" type="ORF">MTR67_047814</name>
</gene>
<reference evidence="1" key="1">
    <citation type="submission" date="2023-08" db="EMBL/GenBank/DDBJ databases">
        <title>A de novo genome assembly of Solanum verrucosum Schlechtendal, a Mexican diploid species geographically isolated from the other diploid A-genome species in potato relatives.</title>
        <authorList>
            <person name="Hosaka K."/>
        </authorList>
    </citation>
    <scope>NUCLEOTIDE SEQUENCE</scope>
    <source>
        <tissue evidence="1">Young leaves</tissue>
    </source>
</reference>
<sequence>MPRSLPASVIRWRSFTSNIYVAEVIYGECYYAEVISEKGYKVDEKWFRREMPRNKAYVSNGRGEAIPEAVVETPTRGRGRGRATCHASRVAPAKGRAREAPHEPHVEVVEDQVPLKFGALLFQETLLGMLGVLESLSPRAQTPSRQQAPSVHVQLLEAVAMMDACGVQFVVLQLCGRSREWWRTFVRFRPIGSPLAKSYNATVSSTDSFRTSTFFLSYSCHDPRVPPRRNMAHGISKGTQCRSLELLKDYDSTILYHPRYANMVADALTRKTFSMGSLAIFSVEERPLAIDVQRLAKSLIQFHISEETGGLIAFIKARSSLVQQIHEHQFEDEKICLNQDKLMRGEAKECPLKRSLVYFSDGRLSENQVRKSETGCLGGVGFSDVHLSGTLFAKSRPPAFAGFT</sequence>
<name>A0AAF0UZ70_SOLVR</name>
<accession>A0AAF0UZ70</accession>
<dbReference type="Proteomes" id="UP001234989">
    <property type="component" value="Chromosome 11"/>
</dbReference>